<feature type="non-terminal residue" evidence="3">
    <location>
        <position position="1"/>
    </location>
</feature>
<dbReference type="HOGENOM" id="CLU_1067918_0_0_1"/>
<evidence type="ECO:0000313" key="5">
    <source>
        <dbReference type="Proteomes" id="UP000011087"/>
    </source>
</evidence>
<feature type="domain" description="CRAL-TRIO" evidence="2">
    <location>
        <begin position="86"/>
        <end position="252"/>
    </location>
</feature>
<evidence type="ECO:0000256" key="1">
    <source>
        <dbReference type="SAM" id="SignalP"/>
    </source>
</evidence>
<feature type="chain" id="PRO_5008772183" description="CRAL-TRIO domain-containing protein" evidence="1">
    <location>
        <begin position="27"/>
        <end position="261"/>
    </location>
</feature>
<protein>
    <recommendedName>
        <fullName evidence="2">CRAL-TRIO domain-containing protein</fullName>
    </recommendedName>
</protein>
<dbReference type="GO" id="GO:1902936">
    <property type="term" value="F:phosphatidylinositol bisphosphate binding"/>
    <property type="evidence" value="ECO:0007669"/>
    <property type="project" value="TreeGrafter"/>
</dbReference>
<evidence type="ECO:0000313" key="3">
    <source>
        <dbReference type="EMBL" id="EKX55253.1"/>
    </source>
</evidence>
<dbReference type="AlphaFoldDB" id="L1K4H2"/>
<dbReference type="GO" id="GO:0016020">
    <property type="term" value="C:membrane"/>
    <property type="evidence" value="ECO:0007669"/>
    <property type="project" value="TreeGrafter"/>
</dbReference>
<dbReference type="PaxDb" id="55529-EKX55253"/>
<dbReference type="GeneID" id="17311865"/>
<gene>
    <name evidence="3" type="ORF">GUITHDRAFT_149739</name>
</gene>
<dbReference type="PROSITE" id="PS50191">
    <property type="entry name" value="CRAL_TRIO"/>
    <property type="match status" value="1"/>
</dbReference>
<accession>L1K4H2</accession>
<dbReference type="InterPro" id="IPR036865">
    <property type="entry name" value="CRAL-TRIO_dom_sf"/>
</dbReference>
<dbReference type="Gene3D" id="3.40.525.10">
    <property type="entry name" value="CRAL-TRIO lipid binding domain"/>
    <property type="match status" value="1"/>
</dbReference>
<dbReference type="OrthoDB" id="1434354at2759"/>
<feature type="signal peptide" evidence="1">
    <location>
        <begin position="1"/>
        <end position="26"/>
    </location>
</feature>
<reference evidence="4" key="3">
    <citation type="submission" date="2016-03" db="UniProtKB">
        <authorList>
            <consortium name="EnsemblProtists"/>
        </authorList>
    </citation>
    <scope>IDENTIFICATION</scope>
</reference>
<dbReference type="PANTHER" id="PTHR10174:SF208">
    <property type="entry name" value="CRAL-TRIO DOMAIN-CONTAINING PROTEIN DDB_G0278031"/>
    <property type="match status" value="1"/>
</dbReference>
<proteinExistence type="predicted"/>
<reference evidence="5" key="2">
    <citation type="submission" date="2012-11" db="EMBL/GenBank/DDBJ databases">
        <authorList>
            <person name="Kuo A."/>
            <person name="Curtis B.A."/>
            <person name="Tanifuji G."/>
            <person name="Burki F."/>
            <person name="Gruber A."/>
            <person name="Irimia M."/>
            <person name="Maruyama S."/>
            <person name="Arias M.C."/>
            <person name="Ball S.G."/>
            <person name="Gile G.H."/>
            <person name="Hirakawa Y."/>
            <person name="Hopkins J.F."/>
            <person name="Rensing S.A."/>
            <person name="Schmutz J."/>
            <person name="Symeonidi A."/>
            <person name="Elias M."/>
            <person name="Eveleigh R.J."/>
            <person name="Herman E.K."/>
            <person name="Klute M.J."/>
            <person name="Nakayama T."/>
            <person name="Obornik M."/>
            <person name="Reyes-Prieto A."/>
            <person name="Armbrust E.V."/>
            <person name="Aves S.J."/>
            <person name="Beiko R.G."/>
            <person name="Coutinho P."/>
            <person name="Dacks J.B."/>
            <person name="Durnford D.G."/>
            <person name="Fast N.M."/>
            <person name="Green B.R."/>
            <person name="Grisdale C."/>
            <person name="Hempe F."/>
            <person name="Henrissat B."/>
            <person name="Hoppner M.P."/>
            <person name="Ishida K.-I."/>
            <person name="Kim E."/>
            <person name="Koreny L."/>
            <person name="Kroth P.G."/>
            <person name="Liu Y."/>
            <person name="Malik S.-B."/>
            <person name="Maier U.G."/>
            <person name="McRose D."/>
            <person name="Mock T."/>
            <person name="Neilson J.A."/>
            <person name="Onodera N.T."/>
            <person name="Poole A.M."/>
            <person name="Pritham E.J."/>
            <person name="Richards T.A."/>
            <person name="Rocap G."/>
            <person name="Roy S.W."/>
            <person name="Sarai C."/>
            <person name="Schaack S."/>
            <person name="Shirato S."/>
            <person name="Slamovits C.H."/>
            <person name="Spencer D.F."/>
            <person name="Suzuki S."/>
            <person name="Worden A.Z."/>
            <person name="Zauner S."/>
            <person name="Barry K."/>
            <person name="Bell C."/>
            <person name="Bharti A.K."/>
            <person name="Crow J.A."/>
            <person name="Grimwood J."/>
            <person name="Kramer R."/>
            <person name="Lindquist E."/>
            <person name="Lucas S."/>
            <person name="Salamov A."/>
            <person name="McFadden G.I."/>
            <person name="Lane C.E."/>
            <person name="Keeling P.J."/>
            <person name="Gray M.W."/>
            <person name="Grigoriev I.V."/>
            <person name="Archibald J.M."/>
        </authorList>
    </citation>
    <scope>NUCLEOTIDE SEQUENCE</scope>
    <source>
        <strain evidence="5">CCMP2712</strain>
    </source>
</reference>
<dbReference type="PANTHER" id="PTHR10174">
    <property type="entry name" value="ALPHA-TOCOPHEROL TRANSFER PROTEIN-RELATED"/>
    <property type="match status" value="1"/>
</dbReference>
<organism evidence="3">
    <name type="scientific">Guillardia theta (strain CCMP2712)</name>
    <name type="common">Cryptophyte</name>
    <dbReference type="NCBI Taxonomy" id="905079"/>
    <lineage>
        <taxon>Eukaryota</taxon>
        <taxon>Cryptophyceae</taxon>
        <taxon>Pyrenomonadales</taxon>
        <taxon>Geminigeraceae</taxon>
        <taxon>Guillardia</taxon>
    </lineage>
</organism>
<dbReference type="RefSeq" id="XP_005842233.1">
    <property type="nucleotide sequence ID" value="XM_005842176.1"/>
</dbReference>
<sequence>MAASGWLRKQLVLLVAITVTCRSVRAEEAAHDIPPSFTKQVEVEDAAIRASCGRIEPGKQGCVERVKNRILEFRRKNEHLYRNLTSGEAVNMIRSGAVLLNGETCSGKRKVLVVRNRLFDWNRSISELFQWQIYIHEAIFHSSEIQERGLVVVQDVSEFGLVHMWQIFRSGGLGLLHYFPQHIVGIVIIGEPWFFDSFWRIAKYLLPEKERNMIKMLGDGWSGLAANVQEHSDETCSGDLEKKLEKAASNDELDGVSMGRM</sequence>
<name>L1K4H2_GUITC</name>
<evidence type="ECO:0000313" key="4">
    <source>
        <dbReference type="EnsemblProtists" id="EKX55253"/>
    </source>
</evidence>
<dbReference type="SUPFAM" id="SSF52087">
    <property type="entry name" value="CRAL/TRIO domain"/>
    <property type="match status" value="1"/>
</dbReference>
<keyword evidence="5" id="KW-1185">Reference proteome</keyword>
<dbReference type="KEGG" id="gtt:GUITHDRAFT_149739"/>
<dbReference type="EnsemblProtists" id="EKX55253">
    <property type="protein sequence ID" value="EKX55253"/>
    <property type="gene ID" value="GUITHDRAFT_149739"/>
</dbReference>
<evidence type="ECO:0000259" key="2">
    <source>
        <dbReference type="PROSITE" id="PS50191"/>
    </source>
</evidence>
<dbReference type="Proteomes" id="UP000011087">
    <property type="component" value="Unassembled WGS sequence"/>
</dbReference>
<dbReference type="EMBL" id="JH992965">
    <property type="protein sequence ID" value="EKX55253.1"/>
    <property type="molecule type" value="Genomic_DNA"/>
</dbReference>
<reference evidence="3 5" key="1">
    <citation type="journal article" date="2012" name="Nature">
        <title>Algal genomes reveal evolutionary mosaicism and the fate of nucleomorphs.</title>
        <authorList>
            <consortium name="DOE Joint Genome Institute"/>
            <person name="Curtis B.A."/>
            <person name="Tanifuji G."/>
            <person name="Burki F."/>
            <person name="Gruber A."/>
            <person name="Irimia M."/>
            <person name="Maruyama S."/>
            <person name="Arias M.C."/>
            <person name="Ball S.G."/>
            <person name="Gile G.H."/>
            <person name="Hirakawa Y."/>
            <person name="Hopkins J.F."/>
            <person name="Kuo A."/>
            <person name="Rensing S.A."/>
            <person name="Schmutz J."/>
            <person name="Symeonidi A."/>
            <person name="Elias M."/>
            <person name="Eveleigh R.J."/>
            <person name="Herman E.K."/>
            <person name="Klute M.J."/>
            <person name="Nakayama T."/>
            <person name="Obornik M."/>
            <person name="Reyes-Prieto A."/>
            <person name="Armbrust E.V."/>
            <person name="Aves S.J."/>
            <person name="Beiko R.G."/>
            <person name="Coutinho P."/>
            <person name="Dacks J.B."/>
            <person name="Durnford D.G."/>
            <person name="Fast N.M."/>
            <person name="Green B.R."/>
            <person name="Grisdale C.J."/>
            <person name="Hempel F."/>
            <person name="Henrissat B."/>
            <person name="Hoppner M.P."/>
            <person name="Ishida K."/>
            <person name="Kim E."/>
            <person name="Koreny L."/>
            <person name="Kroth P.G."/>
            <person name="Liu Y."/>
            <person name="Malik S.B."/>
            <person name="Maier U.G."/>
            <person name="McRose D."/>
            <person name="Mock T."/>
            <person name="Neilson J.A."/>
            <person name="Onodera N.T."/>
            <person name="Poole A.M."/>
            <person name="Pritham E.J."/>
            <person name="Richards T.A."/>
            <person name="Rocap G."/>
            <person name="Roy S.W."/>
            <person name="Sarai C."/>
            <person name="Schaack S."/>
            <person name="Shirato S."/>
            <person name="Slamovits C.H."/>
            <person name="Spencer D.F."/>
            <person name="Suzuki S."/>
            <person name="Worden A.Z."/>
            <person name="Zauner S."/>
            <person name="Barry K."/>
            <person name="Bell C."/>
            <person name="Bharti A.K."/>
            <person name="Crow J.A."/>
            <person name="Grimwood J."/>
            <person name="Kramer R."/>
            <person name="Lindquist E."/>
            <person name="Lucas S."/>
            <person name="Salamov A."/>
            <person name="McFadden G.I."/>
            <person name="Lane C.E."/>
            <person name="Keeling P.J."/>
            <person name="Gray M.W."/>
            <person name="Grigoriev I.V."/>
            <person name="Archibald J.M."/>
        </authorList>
    </citation>
    <scope>NUCLEOTIDE SEQUENCE</scope>
    <source>
        <strain evidence="3 5">CCMP2712</strain>
    </source>
</reference>
<keyword evidence="1" id="KW-0732">Signal</keyword>
<dbReference type="CDD" id="cd00170">
    <property type="entry name" value="SEC14"/>
    <property type="match status" value="1"/>
</dbReference>
<dbReference type="Pfam" id="PF00650">
    <property type="entry name" value="CRAL_TRIO"/>
    <property type="match status" value="1"/>
</dbReference>
<dbReference type="InterPro" id="IPR001251">
    <property type="entry name" value="CRAL-TRIO_dom"/>
</dbReference>